<evidence type="ECO:0000256" key="1">
    <source>
        <dbReference type="ARBA" id="ARBA00022737"/>
    </source>
</evidence>
<protein>
    <recommendedName>
        <fullName evidence="2">Fibronectin type-III domain-containing protein</fullName>
    </recommendedName>
</protein>
<reference evidence="3 4" key="1">
    <citation type="journal article" date="2016" name="Nat. Commun.">
        <title>Thousands of microbial genomes shed light on interconnected biogeochemical processes in an aquifer system.</title>
        <authorList>
            <person name="Anantharaman K."/>
            <person name="Brown C.T."/>
            <person name="Hug L.A."/>
            <person name="Sharon I."/>
            <person name="Castelle C.J."/>
            <person name="Probst A.J."/>
            <person name="Thomas B.C."/>
            <person name="Singh A."/>
            <person name="Wilkins M.J."/>
            <person name="Karaoz U."/>
            <person name="Brodie E.L."/>
            <person name="Williams K.H."/>
            <person name="Hubbard S.S."/>
            <person name="Banfield J.F."/>
        </authorList>
    </citation>
    <scope>NUCLEOTIDE SEQUENCE [LARGE SCALE GENOMIC DNA]</scope>
</reference>
<feature type="domain" description="Fibronectin type-III" evidence="2">
    <location>
        <begin position="183"/>
        <end position="280"/>
    </location>
</feature>
<evidence type="ECO:0000313" key="3">
    <source>
        <dbReference type="EMBL" id="OHA07035.1"/>
    </source>
</evidence>
<evidence type="ECO:0000313" key="4">
    <source>
        <dbReference type="Proteomes" id="UP000177982"/>
    </source>
</evidence>
<accession>A0A1G2L5V6</accession>
<dbReference type="PANTHER" id="PTHR46708">
    <property type="entry name" value="TENASCIN"/>
    <property type="match status" value="1"/>
</dbReference>
<dbReference type="PROSITE" id="PS50853">
    <property type="entry name" value="FN3"/>
    <property type="match status" value="2"/>
</dbReference>
<gene>
    <name evidence="3" type="ORF">A2934_05535</name>
</gene>
<proteinExistence type="predicted"/>
<dbReference type="InterPro" id="IPR003961">
    <property type="entry name" value="FN3_dom"/>
</dbReference>
<keyword evidence="1" id="KW-0677">Repeat</keyword>
<dbReference type="Gene3D" id="2.60.40.10">
    <property type="entry name" value="Immunoglobulins"/>
    <property type="match status" value="1"/>
</dbReference>
<dbReference type="PANTHER" id="PTHR46708:SF2">
    <property type="entry name" value="FIBRONECTIN TYPE-III DOMAIN-CONTAINING PROTEIN"/>
    <property type="match status" value="1"/>
</dbReference>
<dbReference type="SMART" id="SM00060">
    <property type="entry name" value="FN3"/>
    <property type="match status" value="3"/>
</dbReference>
<feature type="domain" description="Fibronectin type-III" evidence="2">
    <location>
        <begin position="41"/>
        <end position="129"/>
    </location>
</feature>
<dbReference type="InterPro" id="IPR050991">
    <property type="entry name" value="ECM_Regulatory_Proteins"/>
</dbReference>
<dbReference type="CDD" id="cd00063">
    <property type="entry name" value="FN3"/>
    <property type="match status" value="1"/>
</dbReference>
<dbReference type="AlphaFoldDB" id="A0A1G2L5V6"/>
<dbReference type="InterPro" id="IPR013783">
    <property type="entry name" value="Ig-like_fold"/>
</dbReference>
<dbReference type="EMBL" id="MHQO01000018">
    <property type="protein sequence ID" value="OHA07035.1"/>
    <property type="molecule type" value="Genomic_DNA"/>
</dbReference>
<dbReference type="InterPro" id="IPR036116">
    <property type="entry name" value="FN3_sf"/>
</dbReference>
<name>A0A1G2L5V6_9BACT</name>
<dbReference type="SUPFAM" id="SSF49265">
    <property type="entry name" value="Fibronectin type III"/>
    <property type="match status" value="2"/>
</dbReference>
<organism evidence="3 4">
    <name type="scientific">Candidatus Sungbacteria bacterium RIFCSPLOWO2_01_FULL_47_10</name>
    <dbReference type="NCBI Taxonomy" id="1802276"/>
    <lineage>
        <taxon>Bacteria</taxon>
        <taxon>Candidatus Sungiibacteriota</taxon>
    </lineage>
</organism>
<dbReference type="Gene3D" id="2.60.40.380">
    <property type="entry name" value="Purple acid phosphatase-like, N-terminal"/>
    <property type="match status" value="1"/>
</dbReference>
<dbReference type="Proteomes" id="UP000177982">
    <property type="component" value="Unassembled WGS sequence"/>
</dbReference>
<evidence type="ECO:0000259" key="2">
    <source>
        <dbReference type="PROSITE" id="PS50853"/>
    </source>
</evidence>
<comment type="caution">
    <text evidence="3">The sequence shown here is derived from an EMBL/GenBank/DDBJ whole genome shotgun (WGS) entry which is preliminary data.</text>
</comment>
<sequence length="500" mass="55018">MSVFTRHNVFFGIIFSLFLFIVLTADRHDSFAVSADPDPPVLSNIHVVEVGTSTALIRWTTDEGAEGMVNYGLDRKFGIERSLIPNKKNHEILVTDLDAATTYYFRTISLDEAGNQSISDDFTFKTESTVSSPALEKILSAEQRELAEKALEILGKIKDPRALEIIVARANELAGELGEHPQIIGSPTVKEIGSDFAVISWKTDREADSIVYFADERAYAPDSDDPYPESQGDPDERVIEHGVRIIGLAPATKYHFSVSSKGEIGGRGFSEDGEFQTKATLPEILGVSLQKVEADAATIAVSTNIPTSIIVEYTNTRTGEKKLKGDPTFLTTHTVRLTDLSFAAPYTAVVKVENEIGDKFTSDPLSFFTVRDDAPPVISKVTNESTLFPGEDVKIQTIVGWDTDEPALCQFFFHSGLAADERSTESTPPEGDPTQKHVQVLTSLLSSSVYKFWIECSDRTGNPSRSEDFVLITPEKEKSIIDIIIENFSGTFGWLKNIGK</sequence>